<keyword evidence="7 8" id="KW-0472">Membrane</keyword>
<dbReference type="Pfam" id="PF00528">
    <property type="entry name" value="BPD_transp_1"/>
    <property type="match status" value="1"/>
</dbReference>
<feature type="transmembrane region" description="Helical" evidence="8">
    <location>
        <begin position="434"/>
        <end position="460"/>
    </location>
</feature>
<feature type="transmembrane region" description="Helical" evidence="8">
    <location>
        <begin position="491"/>
        <end position="518"/>
    </location>
</feature>
<evidence type="ECO:0000313" key="11">
    <source>
        <dbReference type="Proteomes" id="UP000238823"/>
    </source>
</evidence>
<dbReference type="GO" id="GO:0055085">
    <property type="term" value="P:transmembrane transport"/>
    <property type="evidence" value="ECO:0007669"/>
    <property type="project" value="InterPro"/>
</dbReference>
<comment type="caution">
    <text evidence="10">The sequence shown here is derived from an EMBL/GenBank/DDBJ whole genome shotgun (WGS) entry which is preliminary data.</text>
</comment>
<evidence type="ECO:0000256" key="7">
    <source>
        <dbReference type="ARBA" id="ARBA00023136"/>
    </source>
</evidence>
<dbReference type="EMBL" id="PVNL01000074">
    <property type="protein sequence ID" value="PRQ06498.1"/>
    <property type="molecule type" value="Genomic_DNA"/>
</dbReference>
<comment type="subcellular location">
    <subcellularLocation>
        <location evidence="1 8">Cell membrane</location>
        <topology evidence="1 8">Multi-pass membrane protein</topology>
    </subcellularLocation>
</comment>
<dbReference type="AlphaFoldDB" id="A0A2S9YN26"/>
<dbReference type="InterPro" id="IPR000515">
    <property type="entry name" value="MetI-like"/>
</dbReference>
<evidence type="ECO:0000313" key="10">
    <source>
        <dbReference type="EMBL" id="PRQ06498.1"/>
    </source>
</evidence>
<evidence type="ECO:0000259" key="9">
    <source>
        <dbReference type="PROSITE" id="PS50928"/>
    </source>
</evidence>
<evidence type="ECO:0000256" key="3">
    <source>
        <dbReference type="ARBA" id="ARBA00022448"/>
    </source>
</evidence>
<dbReference type="GO" id="GO:0015768">
    <property type="term" value="P:maltose transport"/>
    <property type="evidence" value="ECO:0007669"/>
    <property type="project" value="TreeGrafter"/>
</dbReference>
<evidence type="ECO:0000256" key="6">
    <source>
        <dbReference type="ARBA" id="ARBA00022989"/>
    </source>
</evidence>
<reference evidence="10 11" key="1">
    <citation type="submission" date="2018-03" db="EMBL/GenBank/DDBJ databases">
        <title>Draft Genome Sequences of the Obligatory Marine Myxobacteria Enhygromyxa salina SWB007.</title>
        <authorList>
            <person name="Poehlein A."/>
            <person name="Moghaddam J.A."/>
            <person name="Harms H."/>
            <person name="Alanjari M."/>
            <person name="Koenig G.M."/>
            <person name="Daniel R."/>
            <person name="Schaeberle T.F."/>
        </authorList>
    </citation>
    <scope>NUCLEOTIDE SEQUENCE [LARGE SCALE GENOMIC DNA]</scope>
    <source>
        <strain evidence="10 11">SWB007</strain>
    </source>
</reference>
<dbReference type="PANTHER" id="PTHR30061:SF50">
    <property type="entry name" value="MALTOSE_MALTODEXTRIN-BINDING PERIPLASMIC PROTEIN"/>
    <property type="match status" value="1"/>
</dbReference>
<dbReference type="InterPro" id="IPR035906">
    <property type="entry name" value="MetI-like_sf"/>
</dbReference>
<keyword evidence="4 8" id="KW-0812">Transmembrane</keyword>
<comment type="similarity">
    <text evidence="8">Belongs to the binding-protein-dependent transport system permease family.</text>
</comment>
<dbReference type="CDD" id="cd06261">
    <property type="entry name" value="TM_PBP2"/>
    <property type="match status" value="1"/>
</dbReference>
<dbReference type="Gene3D" id="3.40.190.10">
    <property type="entry name" value="Periplasmic binding protein-like II"/>
    <property type="match status" value="2"/>
</dbReference>
<feature type="transmembrane region" description="Helical" evidence="8">
    <location>
        <begin position="597"/>
        <end position="616"/>
    </location>
</feature>
<dbReference type="Proteomes" id="UP000238823">
    <property type="component" value="Unassembled WGS sequence"/>
</dbReference>
<name>A0A2S9YN26_9BACT</name>
<dbReference type="GO" id="GO:0055052">
    <property type="term" value="C:ATP-binding cassette (ABC) transporter complex, substrate-binding subunit-containing"/>
    <property type="evidence" value="ECO:0007669"/>
    <property type="project" value="TreeGrafter"/>
</dbReference>
<dbReference type="Gene3D" id="1.10.3720.10">
    <property type="entry name" value="MetI-like"/>
    <property type="match status" value="1"/>
</dbReference>
<organism evidence="10 11">
    <name type="scientific">Enhygromyxa salina</name>
    <dbReference type="NCBI Taxonomy" id="215803"/>
    <lineage>
        <taxon>Bacteria</taxon>
        <taxon>Pseudomonadati</taxon>
        <taxon>Myxococcota</taxon>
        <taxon>Polyangia</taxon>
        <taxon>Nannocystales</taxon>
        <taxon>Nannocystaceae</taxon>
        <taxon>Enhygromyxa</taxon>
    </lineage>
</organism>
<feature type="transmembrane region" description="Helical" evidence="8">
    <location>
        <begin position="637"/>
        <end position="658"/>
    </location>
</feature>
<gene>
    <name evidence="10" type="primary">malF</name>
    <name evidence="10" type="ORF">ENSA7_38170</name>
</gene>
<dbReference type="SUPFAM" id="SSF161098">
    <property type="entry name" value="MetI-like"/>
    <property type="match status" value="1"/>
</dbReference>
<dbReference type="OrthoDB" id="9766758at2"/>
<keyword evidence="6 8" id="KW-1133">Transmembrane helix</keyword>
<feature type="transmembrane region" description="Helical" evidence="8">
    <location>
        <begin position="694"/>
        <end position="714"/>
    </location>
</feature>
<feature type="transmembrane region" description="Helical" evidence="8">
    <location>
        <begin position="530"/>
        <end position="550"/>
    </location>
</feature>
<dbReference type="PANTHER" id="PTHR30061">
    <property type="entry name" value="MALTOSE-BINDING PERIPLASMIC PROTEIN"/>
    <property type="match status" value="1"/>
</dbReference>
<dbReference type="Pfam" id="PF13416">
    <property type="entry name" value="SBP_bac_8"/>
    <property type="match status" value="1"/>
</dbReference>
<feature type="domain" description="ABC transmembrane type-1" evidence="9">
    <location>
        <begin position="495"/>
        <end position="715"/>
    </location>
</feature>
<accession>A0A2S9YN26</accession>
<proteinExistence type="inferred from homology"/>
<evidence type="ECO:0000256" key="4">
    <source>
        <dbReference type="ARBA" id="ARBA00022692"/>
    </source>
</evidence>
<sequence length="724" mass="76707">MLRGVRAGLAGVVALLAVLLTSAIAHAERPVRLWHAYRGAEQQALEEIIASFDGEVELLAVPYDAFASKLESTVPLGKGPHVYIDAHERLGDFAERGIVAAVPFELEPGAYASKAVAAVTIDGQLLAVPLSQKCLALYINTDLSTSAPATLEQIAALAPSLPSGSFALAYEARGAYAHAAVLAAFGGALLDVETDDFGFEGPAAARSLELVASLISTGVVPEDADGALVTNLFAAGQAATAISGPWLAADLGDAVPYRVTLLPTIDATGERMRPLLTVEAVMLSPRGAADPDAVRLVQHLTSPAAAQIRARVARSVSARADLPVSEDPVLAAFAAQAELAEPTPSTAAMRAVWEPANRAIRKFLRGDVSADAALAEARRRFDDVRRPPPPPAEPTPVLILLGSLSLFGAGLLVHRARTRDGLAAIRRSLPAYRYVALGVIAVGVLVILPILFGAGAAFFAGKPHDMYYVGLANFREILTARGAPLLSSGSFYVVLAVTVLWTVVNVAFHLGIGVALGLVLSRPVMRLRGLYRVLLIVPWAVPSYVTALAWRGMFHRQFGAITGLIHAINNLLGTNIEPIAWFARFSTAFAANVATNVWLGFPFMMVVTLGALAAVPKDVLEAAEVDGASRWQRLSRVTLPIIAPSMIPAVTLGAIWTFNMFNVVFLVSGGDPDGTTDILVSEAYRWAFTREAQYGYAAAYAVLIFLLLLVTSRVTDRLMNRGKA</sequence>
<dbReference type="GO" id="GO:1901982">
    <property type="term" value="F:maltose binding"/>
    <property type="evidence" value="ECO:0007669"/>
    <property type="project" value="TreeGrafter"/>
</dbReference>
<evidence type="ECO:0000256" key="8">
    <source>
        <dbReference type="RuleBase" id="RU363032"/>
    </source>
</evidence>
<keyword evidence="3 8" id="KW-0813">Transport</keyword>
<evidence type="ECO:0000256" key="1">
    <source>
        <dbReference type="ARBA" id="ARBA00004651"/>
    </source>
</evidence>
<dbReference type="RefSeq" id="WP_106090785.1">
    <property type="nucleotide sequence ID" value="NZ_PVNL01000074.1"/>
</dbReference>
<protein>
    <submittedName>
        <fullName evidence="10">Maltose transport system permease protein MalF</fullName>
    </submittedName>
</protein>
<dbReference type="GO" id="GO:0042956">
    <property type="term" value="P:maltodextrin transmembrane transport"/>
    <property type="evidence" value="ECO:0007669"/>
    <property type="project" value="TreeGrafter"/>
</dbReference>
<dbReference type="SUPFAM" id="SSF53850">
    <property type="entry name" value="Periplasmic binding protein-like II"/>
    <property type="match status" value="1"/>
</dbReference>
<feature type="transmembrane region" description="Helical" evidence="8">
    <location>
        <begin position="395"/>
        <end position="413"/>
    </location>
</feature>
<dbReference type="InterPro" id="IPR006059">
    <property type="entry name" value="SBP"/>
</dbReference>
<comment type="similarity">
    <text evidence="2">Belongs to the bacterial solute-binding protein 1 family.</text>
</comment>
<evidence type="ECO:0000256" key="5">
    <source>
        <dbReference type="ARBA" id="ARBA00022729"/>
    </source>
</evidence>
<evidence type="ECO:0000256" key="2">
    <source>
        <dbReference type="ARBA" id="ARBA00008520"/>
    </source>
</evidence>
<dbReference type="PROSITE" id="PS50928">
    <property type="entry name" value="ABC_TM1"/>
    <property type="match status" value="1"/>
</dbReference>
<keyword evidence="5" id="KW-0732">Signal</keyword>